<proteinExistence type="predicted"/>
<evidence type="ECO:0000313" key="2">
    <source>
        <dbReference type="Proteomes" id="UP000093173"/>
    </source>
</evidence>
<sequence>MSNYTVEIQKVVNLALAEMQAEHASGKLADAPIANNHFLVRWVTKALKSQRFERCVVDDLIRWQKSGRSKGDSAGLPFIFKRISVFYAQFFQSDELLKELKDSDIETFLDVMIAANWDVSTSEPLIGGGKVQIFTDGHSSLALCANQCDDCFEGELLTQPMHWFVRGNHAEFIEKSAAAGFMVHKVTDYKSVVKYHGEYVIFPRNQGNQLAEIPLNLKID</sequence>
<dbReference type="Pfam" id="PF11140">
    <property type="entry name" value="DUF2913"/>
    <property type="match status" value="1"/>
</dbReference>
<name>A0A1B9QZV0_9VIBR</name>
<dbReference type="EMBL" id="MAJZ01000461">
    <property type="protein sequence ID" value="OCH76296.1"/>
    <property type="molecule type" value="Genomic_DNA"/>
</dbReference>
<dbReference type="InterPro" id="IPR021316">
    <property type="entry name" value="DUF2913"/>
</dbReference>
<accession>A0A1B9QZV0</accession>
<comment type="caution">
    <text evidence="1">The sequence shown here is derived from an EMBL/GenBank/DDBJ whole genome shotgun (WGS) entry which is preliminary data.</text>
</comment>
<dbReference type="AlphaFoldDB" id="A0A1B9QZV0"/>
<dbReference type="Proteomes" id="UP000093173">
    <property type="component" value="Unassembled WGS sequence"/>
</dbReference>
<gene>
    <name evidence="1" type="ORF">A6E14_09445</name>
</gene>
<dbReference type="RefSeq" id="WP_017035305.1">
    <property type="nucleotide sequence ID" value="NZ_JBNGCH010000461.1"/>
</dbReference>
<organism evidence="1 2">
    <name type="scientific">Vibrio genomosp. F10</name>
    <dbReference type="NCBI Taxonomy" id="723171"/>
    <lineage>
        <taxon>Bacteria</taxon>
        <taxon>Pseudomonadati</taxon>
        <taxon>Pseudomonadota</taxon>
        <taxon>Gammaproteobacteria</taxon>
        <taxon>Vibrionales</taxon>
        <taxon>Vibrionaceae</taxon>
        <taxon>Vibrio</taxon>
    </lineage>
</organism>
<evidence type="ECO:0000313" key="1">
    <source>
        <dbReference type="EMBL" id="OCH76296.1"/>
    </source>
</evidence>
<protein>
    <submittedName>
        <fullName evidence="1">Alpha-acetolactate decarboxylase</fullName>
    </submittedName>
</protein>
<keyword evidence="2" id="KW-1185">Reference proteome</keyword>
<reference evidence="2" key="1">
    <citation type="submission" date="2016-06" db="EMBL/GenBank/DDBJ databases">
        <authorList>
            <person name="Hehemann J.-H."/>
            <person name="Arevalo P."/>
            <person name="Datta M.S."/>
            <person name="Polz M.F."/>
        </authorList>
    </citation>
    <scope>NUCLEOTIDE SEQUENCE [LARGE SCALE GENOMIC DNA]</scope>
    <source>
        <strain evidence="2">9CSC122</strain>
    </source>
</reference>